<dbReference type="PANTHER" id="PTHR34599">
    <property type="entry name" value="PEROXIDASE-RELATED"/>
    <property type="match status" value="1"/>
</dbReference>
<evidence type="ECO:0000313" key="3">
    <source>
        <dbReference type="Proteomes" id="UP000198521"/>
    </source>
</evidence>
<dbReference type="STRING" id="1038014.SAMN04487910_4676"/>
<dbReference type="InterPro" id="IPR036938">
    <property type="entry name" value="PAP2/HPO_sf"/>
</dbReference>
<evidence type="ECO:0000313" key="2">
    <source>
        <dbReference type="EMBL" id="SEM29986.1"/>
    </source>
</evidence>
<dbReference type="RefSeq" id="WP_091412878.1">
    <property type="nucleotide sequence ID" value="NZ_FOAB01000013.1"/>
</dbReference>
<organism evidence="2 3">
    <name type="scientific">Aquimarina amphilecti</name>
    <dbReference type="NCBI Taxonomy" id="1038014"/>
    <lineage>
        <taxon>Bacteria</taxon>
        <taxon>Pseudomonadati</taxon>
        <taxon>Bacteroidota</taxon>
        <taxon>Flavobacteriia</taxon>
        <taxon>Flavobacteriales</taxon>
        <taxon>Flavobacteriaceae</taxon>
        <taxon>Aquimarina</taxon>
    </lineage>
</organism>
<dbReference type="AlphaFoldDB" id="A0A1H7X829"/>
<name>A0A1H7X829_AQUAM</name>
<dbReference type="EMBL" id="FOAB01000013">
    <property type="protein sequence ID" value="SEM29986.1"/>
    <property type="molecule type" value="Genomic_DNA"/>
</dbReference>
<accession>A0A1H7X829</accession>
<protein>
    <submittedName>
        <fullName evidence="2">PAP2 superfamily protein</fullName>
    </submittedName>
</protein>
<dbReference type="PANTHER" id="PTHR34599:SF1">
    <property type="entry name" value="PHOSPHATIDIC ACID PHOSPHATASE TYPE 2_HALOPEROXIDASE DOMAIN-CONTAINING PROTEIN"/>
    <property type="match status" value="1"/>
</dbReference>
<dbReference type="SUPFAM" id="SSF48317">
    <property type="entry name" value="Acid phosphatase/Vanadium-dependent haloperoxidase"/>
    <property type="match status" value="1"/>
</dbReference>
<dbReference type="PROSITE" id="PS51257">
    <property type="entry name" value="PROKAR_LIPOPROTEIN"/>
    <property type="match status" value="1"/>
</dbReference>
<dbReference type="InterPro" id="IPR052559">
    <property type="entry name" value="V-haloperoxidase"/>
</dbReference>
<proteinExistence type="predicted"/>
<dbReference type="CDD" id="cd03398">
    <property type="entry name" value="PAP2_haloperoxidase"/>
    <property type="match status" value="1"/>
</dbReference>
<dbReference type="OrthoDB" id="9780455at2"/>
<sequence length="469" mass="53602">MKLSNFRILLVFSITAIFIQSCSYDNEELNTESLDSETIDDTTKGPNESDATIDLITDWNSLWVELDQHAFGMRPNATARALAYIHLAAYETAVYDMRGYRSIENRLDGLQINPRERERNINLDLALNTCYAIVIDHFMNNIDPSIDSKIGLLQSEYEDQLSKGLRRRDIRNSIEWGTHVAEQVIAYSQTDTEAETQILEPQPLDYEPPVGPGLWSYSAEPERGLFPYWGKVRTFVISSEETSSIPPSIDYSTDLDSNYYAEMNEVYTVSTEAASQNNEDLWIAEFWSDDVEGLMVSPPGRQIAIANQLIDQYNLDYDKSLAMLLKLGFSLNDAAVSSWADKYEYLVMRPSVYIQEFINPDYQTNLFKFIFWPNPTFPGYPSGHSTFASAAAGIFIDEFGNDTNFTDRTHEGRTEFLGQPRQFDSFTEMAEENAFSRIPLGVHIRIDCTEGYRLGYEISDAVNRYRLRN</sequence>
<feature type="compositionally biased region" description="Acidic residues" evidence="1">
    <location>
        <begin position="30"/>
        <end position="40"/>
    </location>
</feature>
<keyword evidence="3" id="KW-1185">Reference proteome</keyword>
<feature type="region of interest" description="Disordered" evidence="1">
    <location>
        <begin position="30"/>
        <end position="49"/>
    </location>
</feature>
<dbReference type="Proteomes" id="UP000198521">
    <property type="component" value="Unassembled WGS sequence"/>
</dbReference>
<dbReference type="Gene3D" id="1.10.606.20">
    <property type="match status" value="1"/>
</dbReference>
<reference evidence="2 3" key="1">
    <citation type="submission" date="2016-10" db="EMBL/GenBank/DDBJ databases">
        <authorList>
            <person name="de Groot N.N."/>
        </authorList>
    </citation>
    <scope>NUCLEOTIDE SEQUENCE [LARGE SCALE GENOMIC DNA]</scope>
    <source>
        <strain evidence="2 3">DSM 25232</strain>
    </source>
</reference>
<gene>
    <name evidence="2" type="ORF">SAMN04487910_4676</name>
</gene>
<evidence type="ECO:0000256" key="1">
    <source>
        <dbReference type="SAM" id="MobiDB-lite"/>
    </source>
</evidence>